<sequence length="148" mass="15135">MPPLMLVVGVLAGMLGQGGGAFVFPMLVADGLHPQVVAATSKLVLTVSMCGTALSFLISGRLHVQIALAYAAVNVAVTPFGIWAMDKVVRRTGHPSLLTALSLVRFVASVALQAALVAVPAFVSLARDRPPLAGFHPEALCGAPARGA</sequence>
<evidence type="ECO:0000313" key="7">
    <source>
        <dbReference type="Proteomes" id="UP000054498"/>
    </source>
</evidence>
<evidence type="ECO:0000256" key="4">
    <source>
        <dbReference type="ARBA" id="ARBA00023136"/>
    </source>
</evidence>
<evidence type="ECO:0000256" key="2">
    <source>
        <dbReference type="ARBA" id="ARBA00022692"/>
    </source>
</evidence>
<evidence type="ECO:0000256" key="5">
    <source>
        <dbReference type="SAM" id="Phobius"/>
    </source>
</evidence>
<dbReference type="Proteomes" id="UP000054498">
    <property type="component" value="Unassembled WGS sequence"/>
</dbReference>
<protein>
    <recommendedName>
        <fullName evidence="8">Membrane transporter protein</fullName>
    </recommendedName>
</protein>
<proteinExistence type="predicted"/>
<evidence type="ECO:0000313" key="6">
    <source>
        <dbReference type="EMBL" id="KIY93377.1"/>
    </source>
</evidence>
<dbReference type="Pfam" id="PF01925">
    <property type="entry name" value="TauE"/>
    <property type="match status" value="1"/>
</dbReference>
<name>A0A0D2IZU8_9CHLO</name>
<dbReference type="OrthoDB" id="559223at2759"/>
<feature type="transmembrane region" description="Helical" evidence="5">
    <location>
        <begin position="66"/>
        <end position="85"/>
    </location>
</feature>
<evidence type="ECO:0000256" key="3">
    <source>
        <dbReference type="ARBA" id="ARBA00022989"/>
    </source>
</evidence>
<evidence type="ECO:0008006" key="8">
    <source>
        <dbReference type="Google" id="ProtNLM"/>
    </source>
</evidence>
<organism evidence="6 7">
    <name type="scientific">Monoraphidium neglectum</name>
    <dbReference type="NCBI Taxonomy" id="145388"/>
    <lineage>
        <taxon>Eukaryota</taxon>
        <taxon>Viridiplantae</taxon>
        <taxon>Chlorophyta</taxon>
        <taxon>core chlorophytes</taxon>
        <taxon>Chlorophyceae</taxon>
        <taxon>CS clade</taxon>
        <taxon>Sphaeropleales</taxon>
        <taxon>Selenastraceae</taxon>
        <taxon>Monoraphidium</taxon>
    </lineage>
</organism>
<dbReference type="RefSeq" id="XP_013892397.1">
    <property type="nucleotide sequence ID" value="XM_014036943.1"/>
</dbReference>
<keyword evidence="2 5" id="KW-0812">Transmembrane</keyword>
<comment type="subcellular location">
    <subcellularLocation>
        <location evidence="1">Membrane</location>
        <topology evidence="1">Multi-pass membrane protein</topology>
    </subcellularLocation>
</comment>
<dbReference type="EMBL" id="KK104820">
    <property type="protein sequence ID" value="KIY93377.1"/>
    <property type="molecule type" value="Genomic_DNA"/>
</dbReference>
<feature type="transmembrane region" description="Helical" evidence="5">
    <location>
        <begin position="36"/>
        <end position="59"/>
    </location>
</feature>
<keyword evidence="4 5" id="KW-0472">Membrane</keyword>
<feature type="transmembrane region" description="Helical" evidence="5">
    <location>
        <begin position="97"/>
        <end position="123"/>
    </location>
</feature>
<dbReference type="InterPro" id="IPR002781">
    <property type="entry name" value="TM_pro_TauE-like"/>
</dbReference>
<dbReference type="GO" id="GO:0016020">
    <property type="term" value="C:membrane"/>
    <property type="evidence" value="ECO:0007669"/>
    <property type="project" value="UniProtKB-SubCell"/>
</dbReference>
<dbReference type="KEGG" id="mng:MNEG_14586"/>
<dbReference type="STRING" id="145388.A0A0D2IZU8"/>
<keyword evidence="3 5" id="KW-1133">Transmembrane helix</keyword>
<accession>A0A0D2IZU8</accession>
<reference evidence="6 7" key="1">
    <citation type="journal article" date="2013" name="BMC Genomics">
        <title>Reconstruction of the lipid metabolism for the microalga Monoraphidium neglectum from its genome sequence reveals characteristics suitable for biofuel production.</title>
        <authorList>
            <person name="Bogen C."/>
            <person name="Al-Dilaimi A."/>
            <person name="Albersmeier A."/>
            <person name="Wichmann J."/>
            <person name="Grundmann M."/>
            <person name="Rupp O."/>
            <person name="Lauersen K.J."/>
            <person name="Blifernez-Klassen O."/>
            <person name="Kalinowski J."/>
            <person name="Goesmann A."/>
            <person name="Mussgnug J.H."/>
            <person name="Kruse O."/>
        </authorList>
    </citation>
    <scope>NUCLEOTIDE SEQUENCE [LARGE SCALE GENOMIC DNA]</scope>
    <source>
        <strain evidence="6 7">SAG 48.87</strain>
    </source>
</reference>
<dbReference type="GeneID" id="25732163"/>
<keyword evidence="7" id="KW-1185">Reference proteome</keyword>
<evidence type="ECO:0000256" key="1">
    <source>
        <dbReference type="ARBA" id="ARBA00004141"/>
    </source>
</evidence>
<dbReference type="AlphaFoldDB" id="A0A0D2IZU8"/>
<gene>
    <name evidence="6" type="ORF">MNEG_14586</name>
</gene>